<evidence type="ECO:0000256" key="1">
    <source>
        <dbReference type="ARBA" id="ARBA00005272"/>
    </source>
</evidence>
<gene>
    <name evidence="8" type="ORF">DICPUDRAFT_97816</name>
</gene>
<evidence type="ECO:0000259" key="6">
    <source>
        <dbReference type="Pfam" id="PF07992"/>
    </source>
</evidence>
<dbReference type="PANTHER" id="PTHR43706:SF13">
    <property type="entry name" value="NADH DEHYDROGENASE-RELATED"/>
    <property type="match status" value="1"/>
</dbReference>
<feature type="domain" description="FAD/NAD(P)-binding" evidence="6">
    <location>
        <begin position="42"/>
        <end position="364"/>
    </location>
</feature>
<evidence type="ECO:0000313" key="8">
    <source>
        <dbReference type="EMBL" id="EGC35739.1"/>
    </source>
</evidence>
<dbReference type="EMBL" id="GL871049">
    <property type="protein sequence ID" value="EGC35739.1"/>
    <property type="molecule type" value="Genomic_DNA"/>
</dbReference>
<dbReference type="OMA" id="DHCIFLD"/>
<name>F0ZK06_DICPU</name>
<keyword evidence="3" id="KW-0274">FAD</keyword>
<dbReference type="PANTHER" id="PTHR43706">
    <property type="entry name" value="NADH DEHYDROGENASE"/>
    <property type="match status" value="1"/>
</dbReference>
<dbReference type="OrthoDB" id="3244603at2759"/>
<reference evidence="9" key="1">
    <citation type="journal article" date="2011" name="Genome Biol.">
        <title>Comparative genomics of the social amoebae Dictyostelium discoideum and Dictyostelium purpureum.</title>
        <authorList>
            <consortium name="US DOE Joint Genome Institute (JGI-PGF)"/>
            <person name="Sucgang R."/>
            <person name="Kuo A."/>
            <person name="Tian X."/>
            <person name="Salerno W."/>
            <person name="Parikh A."/>
            <person name="Feasley C.L."/>
            <person name="Dalin E."/>
            <person name="Tu H."/>
            <person name="Huang E."/>
            <person name="Barry K."/>
            <person name="Lindquist E."/>
            <person name="Shapiro H."/>
            <person name="Bruce D."/>
            <person name="Schmutz J."/>
            <person name="Salamov A."/>
            <person name="Fey P."/>
            <person name="Gaudet P."/>
            <person name="Anjard C."/>
            <person name="Babu M.M."/>
            <person name="Basu S."/>
            <person name="Bushmanova Y."/>
            <person name="van der Wel H."/>
            <person name="Katoh-Kurasawa M."/>
            <person name="Dinh C."/>
            <person name="Coutinho P.M."/>
            <person name="Saito T."/>
            <person name="Elias M."/>
            <person name="Schaap P."/>
            <person name="Kay R.R."/>
            <person name="Henrissat B."/>
            <person name="Eichinger L."/>
            <person name="Rivero F."/>
            <person name="Putnam N.H."/>
            <person name="West C.M."/>
            <person name="Loomis W.F."/>
            <person name="Chisholm R.L."/>
            <person name="Shaulsky G."/>
            <person name="Strassmann J.E."/>
            <person name="Queller D.C."/>
            <person name="Kuspa A."/>
            <person name="Grigoriev I.V."/>
        </authorList>
    </citation>
    <scope>NUCLEOTIDE SEQUENCE [LARGE SCALE GENOMIC DNA]</scope>
    <source>
        <strain evidence="9">QSDP1</strain>
    </source>
</reference>
<keyword evidence="9" id="KW-1185">Reference proteome</keyword>
<dbReference type="Pfam" id="PF07992">
    <property type="entry name" value="Pyr_redox_2"/>
    <property type="match status" value="1"/>
</dbReference>
<evidence type="ECO:0000256" key="2">
    <source>
        <dbReference type="ARBA" id="ARBA00022630"/>
    </source>
</evidence>
<sequence length="453" mass="51393">MPKVSHLVARFRNNVVDFISKSSIEKAIARRQAKKSIQKKEKLVLLGTGWASYSYLKHLNTIKYDVTVVSPRNHFLFTPLLTSSAVGTLEFRSIAEPIRNTRDISDFKYIHAEVTNIDPNKKQLLVKSKLHNETPFVMDFDELVIGVGGINNSFGIPGVEKYANYLKELAHARTIRKKIIDCFENASLPDVSVKERERLLTFVVVGGGPTGVEFTAELNDFFVEDIQRLFPLVNPNEVKVILLEASGKILTAFDESLVKKTLKVFRSSGIDVKTHSPVKEVFDEYVLLADGTKIPYGLLVWSTGIGANPLIKNSPFEKDPHTGRILVDKHLRVKNFNNIYCFGDCSIVEGENYPLTAQVASQEGVYLAKEFNNKEREHPRQPQEFKFKFMGLLAYIGNKNSLFQTPLFDLSGFIAFLTWRSAYLTRLGSWRAKMMVPMDWLRTIVFGRDISNF</sequence>
<dbReference type="RefSeq" id="XP_003287742.1">
    <property type="nucleotide sequence ID" value="XM_003287694.1"/>
</dbReference>
<dbReference type="GO" id="GO:0003954">
    <property type="term" value="F:NADH dehydrogenase activity"/>
    <property type="evidence" value="ECO:0007669"/>
    <property type="project" value="InterPro"/>
</dbReference>
<evidence type="ECO:0000256" key="3">
    <source>
        <dbReference type="ARBA" id="ARBA00022827"/>
    </source>
</evidence>
<dbReference type="InterPro" id="IPR054585">
    <property type="entry name" value="NDH2-like_C"/>
</dbReference>
<dbReference type="Pfam" id="PF22366">
    <property type="entry name" value="NDH2_C"/>
    <property type="match status" value="1"/>
</dbReference>
<feature type="domain" description="External alternative NADH-ubiquinone oxidoreductase-like C-terminal" evidence="7">
    <location>
        <begin position="390"/>
        <end position="449"/>
    </location>
</feature>
<dbReference type="Proteomes" id="UP000001064">
    <property type="component" value="Unassembled WGS sequence"/>
</dbReference>
<evidence type="ECO:0000313" key="9">
    <source>
        <dbReference type="Proteomes" id="UP000001064"/>
    </source>
</evidence>
<dbReference type="GO" id="GO:0005739">
    <property type="term" value="C:mitochondrion"/>
    <property type="evidence" value="ECO:0000318"/>
    <property type="project" value="GO_Central"/>
</dbReference>
<dbReference type="KEGG" id="dpp:DICPUDRAFT_97816"/>
<dbReference type="InParanoid" id="F0ZK06"/>
<dbReference type="Gene3D" id="3.50.50.100">
    <property type="match status" value="1"/>
</dbReference>
<dbReference type="VEuPathDB" id="AmoebaDB:DICPUDRAFT_97816"/>
<evidence type="ECO:0000256" key="5">
    <source>
        <dbReference type="ARBA" id="ARBA00023027"/>
    </source>
</evidence>
<keyword evidence="2" id="KW-0285">Flavoprotein</keyword>
<dbReference type="GO" id="GO:0016491">
    <property type="term" value="F:oxidoreductase activity"/>
    <property type="evidence" value="ECO:0000318"/>
    <property type="project" value="GO_Central"/>
</dbReference>
<organism evidence="8 9">
    <name type="scientific">Dictyostelium purpureum</name>
    <name type="common">Slime mold</name>
    <dbReference type="NCBI Taxonomy" id="5786"/>
    <lineage>
        <taxon>Eukaryota</taxon>
        <taxon>Amoebozoa</taxon>
        <taxon>Evosea</taxon>
        <taxon>Eumycetozoa</taxon>
        <taxon>Dictyostelia</taxon>
        <taxon>Dictyosteliales</taxon>
        <taxon>Dictyosteliaceae</taxon>
        <taxon>Dictyostelium</taxon>
    </lineage>
</organism>
<dbReference type="eggNOG" id="KOG2495">
    <property type="taxonomic scope" value="Eukaryota"/>
</dbReference>
<evidence type="ECO:0000259" key="7">
    <source>
        <dbReference type="Pfam" id="PF22366"/>
    </source>
</evidence>
<dbReference type="InterPro" id="IPR023753">
    <property type="entry name" value="FAD/NAD-binding_dom"/>
</dbReference>
<dbReference type="InterPro" id="IPR036188">
    <property type="entry name" value="FAD/NAD-bd_sf"/>
</dbReference>
<protein>
    <submittedName>
        <fullName evidence="8">Uncharacterized protein</fullName>
    </submittedName>
</protein>
<dbReference type="InterPro" id="IPR045024">
    <property type="entry name" value="NDH-2"/>
</dbReference>
<dbReference type="SUPFAM" id="SSF51905">
    <property type="entry name" value="FAD/NAD(P)-binding domain"/>
    <property type="match status" value="2"/>
</dbReference>
<evidence type="ECO:0000256" key="4">
    <source>
        <dbReference type="ARBA" id="ARBA00023002"/>
    </source>
</evidence>
<comment type="similarity">
    <text evidence="1">Belongs to the NADH dehydrogenase family.</text>
</comment>
<proteinExistence type="inferred from homology"/>
<keyword evidence="4" id="KW-0560">Oxidoreductase</keyword>
<accession>F0ZK06</accession>
<keyword evidence="5" id="KW-0520">NAD</keyword>
<dbReference type="FunCoup" id="F0ZK06">
    <property type="interactions" value="1"/>
</dbReference>
<dbReference type="GeneID" id="10500931"/>
<dbReference type="STRING" id="5786.F0ZK06"/>
<dbReference type="AlphaFoldDB" id="F0ZK06"/>